<dbReference type="NCBIfam" id="NF038128">
    <property type="entry name" value="choice_anch_J"/>
    <property type="match status" value="1"/>
</dbReference>
<reference evidence="13 14" key="1">
    <citation type="submission" date="2017-02" db="EMBL/GenBank/DDBJ databases">
        <authorList>
            <person name="Peterson S.W."/>
        </authorList>
    </citation>
    <scope>NUCLEOTIDE SEQUENCE [LARGE SCALE GENOMIC DNA]</scope>
    <source>
        <strain evidence="13 14">2B3F</strain>
    </source>
</reference>
<feature type="active site" description="Charge relay system" evidence="9">
    <location>
        <position position="257"/>
    </location>
</feature>
<evidence type="ECO:0000256" key="11">
    <source>
        <dbReference type="SAM" id="SignalP"/>
    </source>
</evidence>
<dbReference type="Gene3D" id="3.40.50.200">
    <property type="entry name" value="Peptidase S8/S53 domain"/>
    <property type="match status" value="1"/>
</dbReference>
<evidence type="ECO:0000256" key="4">
    <source>
        <dbReference type="ARBA" id="ARBA00022670"/>
    </source>
</evidence>
<keyword evidence="6 9" id="KW-0378">Hydrolase</keyword>
<dbReference type="SUPFAM" id="SSF52743">
    <property type="entry name" value="Subtilisin-like"/>
    <property type="match status" value="1"/>
</dbReference>
<dbReference type="InterPro" id="IPR022398">
    <property type="entry name" value="Peptidase_S8_His-AS"/>
</dbReference>
<evidence type="ECO:0000313" key="14">
    <source>
        <dbReference type="Proteomes" id="UP000196230"/>
    </source>
</evidence>
<dbReference type="CDD" id="cd07496">
    <property type="entry name" value="Peptidases_S8_13"/>
    <property type="match status" value="1"/>
</dbReference>
<dbReference type="GO" id="GO:0004252">
    <property type="term" value="F:serine-type endopeptidase activity"/>
    <property type="evidence" value="ECO:0007669"/>
    <property type="project" value="UniProtKB-UniRule"/>
</dbReference>
<keyword evidence="7 9" id="KW-0720">Serine protease</keyword>
<keyword evidence="5 11" id="KW-0732">Signal</keyword>
<dbReference type="PROSITE" id="PS00137">
    <property type="entry name" value="SUBTILASE_HIS"/>
    <property type="match status" value="1"/>
</dbReference>
<evidence type="ECO:0000256" key="8">
    <source>
        <dbReference type="ARBA" id="ARBA00023145"/>
    </source>
</evidence>
<feature type="signal peptide" evidence="11">
    <location>
        <begin position="1"/>
        <end position="32"/>
    </location>
</feature>
<comment type="similarity">
    <text evidence="2 9">Belongs to the peptidase S8 family.</text>
</comment>
<dbReference type="PRINTS" id="PR00723">
    <property type="entry name" value="SUBTILISIN"/>
</dbReference>
<keyword evidence="4 9" id="KW-0645">Protease</keyword>
<dbReference type="InterPro" id="IPR000209">
    <property type="entry name" value="Peptidase_S8/S53_dom"/>
</dbReference>
<evidence type="ECO:0000259" key="12">
    <source>
        <dbReference type="Pfam" id="PF00082"/>
    </source>
</evidence>
<evidence type="ECO:0000256" key="3">
    <source>
        <dbReference type="ARBA" id="ARBA00022525"/>
    </source>
</evidence>
<dbReference type="InterPro" id="IPR008979">
    <property type="entry name" value="Galactose-bd-like_sf"/>
</dbReference>
<dbReference type="GO" id="GO:0005576">
    <property type="term" value="C:extracellular region"/>
    <property type="evidence" value="ECO:0007669"/>
    <property type="project" value="UniProtKB-SubCell"/>
</dbReference>
<dbReference type="PANTHER" id="PTHR43806">
    <property type="entry name" value="PEPTIDASE S8"/>
    <property type="match status" value="1"/>
</dbReference>
<organism evidence="13 14">
    <name type="scientific">Micrococcus lylae</name>
    <dbReference type="NCBI Taxonomy" id="1273"/>
    <lineage>
        <taxon>Bacteria</taxon>
        <taxon>Bacillati</taxon>
        <taxon>Actinomycetota</taxon>
        <taxon>Actinomycetes</taxon>
        <taxon>Micrococcales</taxon>
        <taxon>Micrococcaceae</taxon>
        <taxon>Micrococcus</taxon>
    </lineage>
</organism>
<dbReference type="SUPFAM" id="SSF49785">
    <property type="entry name" value="Galactose-binding domain-like"/>
    <property type="match status" value="1"/>
</dbReference>
<dbReference type="InterPro" id="IPR015500">
    <property type="entry name" value="Peptidase_S8_subtilisin-rel"/>
</dbReference>
<feature type="domain" description="Peptidase S8/S53" evidence="12">
    <location>
        <begin position="189"/>
        <end position="475"/>
    </location>
</feature>
<evidence type="ECO:0000256" key="5">
    <source>
        <dbReference type="ARBA" id="ARBA00022729"/>
    </source>
</evidence>
<feature type="region of interest" description="Disordered" evidence="10">
    <location>
        <begin position="200"/>
        <end position="240"/>
    </location>
</feature>
<evidence type="ECO:0000256" key="10">
    <source>
        <dbReference type="SAM" id="MobiDB-lite"/>
    </source>
</evidence>
<dbReference type="PROSITE" id="PS51892">
    <property type="entry name" value="SUBTILASE"/>
    <property type="match status" value="1"/>
</dbReference>
<feature type="active site" description="Charge relay system" evidence="9">
    <location>
        <position position="198"/>
    </location>
</feature>
<evidence type="ECO:0000313" key="13">
    <source>
        <dbReference type="EMBL" id="SJN19435.1"/>
    </source>
</evidence>
<evidence type="ECO:0000256" key="7">
    <source>
        <dbReference type="ARBA" id="ARBA00022825"/>
    </source>
</evidence>
<evidence type="ECO:0000256" key="1">
    <source>
        <dbReference type="ARBA" id="ARBA00004613"/>
    </source>
</evidence>
<dbReference type="InterPro" id="IPR023828">
    <property type="entry name" value="Peptidase_S8_Ser-AS"/>
</dbReference>
<gene>
    <name evidence="13" type="ORF">FM125_02590</name>
</gene>
<dbReference type="FunFam" id="3.40.50.200:FF:000022">
    <property type="entry name" value="Extracellular protease"/>
    <property type="match status" value="1"/>
</dbReference>
<keyword evidence="8" id="KW-0865">Zymogen</keyword>
<dbReference type="PANTHER" id="PTHR43806:SF11">
    <property type="entry name" value="CEREVISIN-RELATED"/>
    <property type="match status" value="1"/>
</dbReference>
<dbReference type="AlphaFoldDB" id="A0A1R4II53"/>
<feature type="chain" id="PRO_5013249725" evidence="11">
    <location>
        <begin position="33"/>
        <end position="656"/>
    </location>
</feature>
<keyword evidence="3" id="KW-0964">Secreted</keyword>
<dbReference type="GO" id="GO:0006508">
    <property type="term" value="P:proteolysis"/>
    <property type="evidence" value="ECO:0007669"/>
    <property type="project" value="UniProtKB-KW"/>
</dbReference>
<dbReference type="Gene3D" id="2.60.120.260">
    <property type="entry name" value="Galactose-binding domain-like"/>
    <property type="match status" value="1"/>
</dbReference>
<dbReference type="InterPro" id="IPR034176">
    <property type="entry name" value="Peptidases_S8_13"/>
</dbReference>
<accession>A0A1R4II53</accession>
<name>A0A1R4II53_9MICC</name>
<dbReference type="InterPro" id="IPR036852">
    <property type="entry name" value="Peptidase_S8/S53_dom_sf"/>
</dbReference>
<protein>
    <submittedName>
        <fullName evidence="13">Extracellular protease</fullName>
        <ecNumber evidence="13">3.4.21.-</ecNumber>
    </submittedName>
</protein>
<dbReference type="RefSeq" id="WP_245829744.1">
    <property type="nucleotide sequence ID" value="NZ_FUKP01000015.1"/>
</dbReference>
<evidence type="ECO:0000256" key="9">
    <source>
        <dbReference type="PROSITE-ProRule" id="PRU01240"/>
    </source>
</evidence>
<comment type="subcellular location">
    <subcellularLocation>
        <location evidence="1">Secreted</location>
    </subcellularLocation>
</comment>
<evidence type="ECO:0000256" key="2">
    <source>
        <dbReference type="ARBA" id="ARBA00011073"/>
    </source>
</evidence>
<sequence length="656" mass="66538">MVKTTMTTAEDRPTRRLGAALAAAVVAGSALAATPAATATEVPAPAEKAPILATPVADLAARGMEVPDPNADGYDKFIVTYKETASAAATAQGRAHAWGKAAKQAGVSVKELRATAVGSRVIKADKKLSQAESAEFMETLKADPAVESVEPDVIFTAALDPKDALYNQQWGFHGANGMRVPGAWDHSTGSGVTVGIIDTGQTSHPDLDANTVPGYDFISDPGNARDGDGRDADPTDEGDWSVAGECNSPYASDSSWHGSHVAGTVGAVANTEGVVGVAPDVKLQHARVLGKCGGSLSDIADAIVWASGGSVPGVPDNQTPVDVINMSLGGSGACSATYQNAIDSAVSRGVPVVVAAGNDNRDASGATPANCDNVITVAASDSSGNRSSFSNYGSPVDVTAPGTDIISTVNAGKTTPSSSTYAAYNGTSMATPHVAGAVALMLAKDGSLTPAAVESALKDNARSMPGSCSGGCGAGLVDAAKTLASLGGGSDPAPEPDPEPDPDPIGGELLTNGGFEQGATGWLGTGNSTPVYSAAGSHSGNYHAAMNGLGYRNTATIEQRVSLPAGKTSTLSYALRVDSNEGTSAVYDRMSVMVNDGIASYTLKTHSNMEQGRGYATHTVDLSRFAGKDVTVFFRGEEDAYSATVFRLDDVSLTAR</sequence>
<dbReference type="EC" id="3.4.21.-" evidence="13"/>
<evidence type="ECO:0000256" key="6">
    <source>
        <dbReference type="ARBA" id="ARBA00022801"/>
    </source>
</evidence>
<feature type="region of interest" description="Disordered" evidence="10">
    <location>
        <begin position="484"/>
        <end position="522"/>
    </location>
</feature>
<dbReference type="InterPro" id="IPR050131">
    <property type="entry name" value="Peptidase_S8_subtilisin-like"/>
</dbReference>
<dbReference type="PROSITE" id="PS00138">
    <property type="entry name" value="SUBTILASE_SER"/>
    <property type="match status" value="1"/>
</dbReference>
<feature type="active site" description="Charge relay system" evidence="9">
    <location>
        <position position="428"/>
    </location>
</feature>
<dbReference type="EMBL" id="FUKP01000015">
    <property type="protein sequence ID" value="SJN19435.1"/>
    <property type="molecule type" value="Genomic_DNA"/>
</dbReference>
<feature type="compositionally biased region" description="Basic and acidic residues" evidence="10">
    <location>
        <begin position="223"/>
        <end position="233"/>
    </location>
</feature>
<dbReference type="Pfam" id="PF00082">
    <property type="entry name" value="Peptidase_S8"/>
    <property type="match status" value="1"/>
</dbReference>
<dbReference type="Proteomes" id="UP000196230">
    <property type="component" value="Unassembled WGS sequence"/>
</dbReference>
<proteinExistence type="inferred from homology"/>